<gene>
    <name evidence="2" type="ORF">TW72_01755</name>
</gene>
<evidence type="ECO:0000313" key="3">
    <source>
        <dbReference type="Proteomes" id="UP000033664"/>
    </source>
</evidence>
<evidence type="ECO:0000313" key="2">
    <source>
        <dbReference type="EMBL" id="KJZ01702.1"/>
    </source>
</evidence>
<evidence type="ECO:0008006" key="4">
    <source>
        <dbReference type="Google" id="ProtNLM"/>
    </source>
</evidence>
<keyword evidence="1" id="KW-0472">Membrane</keyword>
<accession>A0A0F4Q575</accession>
<evidence type="ECO:0000256" key="1">
    <source>
        <dbReference type="SAM" id="Phobius"/>
    </source>
</evidence>
<dbReference type="OrthoDB" id="9788802at2"/>
<keyword evidence="3" id="KW-1185">Reference proteome</keyword>
<dbReference type="PROSITE" id="PS00409">
    <property type="entry name" value="PROKAR_NTER_METHYL"/>
    <property type="match status" value="1"/>
</dbReference>
<organism evidence="2 3">
    <name type="scientific">Pseudoalteromonas ruthenica</name>
    <dbReference type="NCBI Taxonomy" id="151081"/>
    <lineage>
        <taxon>Bacteria</taxon>
        <taxon>Pseudomonadati</taxon>
        <taxon>Pseudomonadota</taxon>
        <taxon>Gammaproteobacteria</taxon>
        <taxon>Alteromonadales</taxon>
        <taxon>Pseudoalteromonadaceae</taxon>
        <taxon>Pseudoalteromonas</taxon>
    </lineage>
</organism>
<dbReference type="InterPro" id="IPR012902">
    <property type="entry name" value="N_methyl_site"/>
</dbReference>
<proteinExistence type="predicted"/>
<dbReference type="GeneID" id="58227208"/>
<feature type="transmembrane region" description="Helical" evidence="1">
    <location>
        <begin position="12"/>
        <end position="37"/>
    </location>
</feature>
<dbReference type="eggNOG" id="COG2165">
    <property type="taxonomic scope" value="Bacteria"/>
</dbReference>
<dbReference type="Gene3D" id="3.30.700.10">
    <property type="entry name" value="Glycoprotein, Type 4 Pilin"/>
    <property type="match status" value="1"/>
</dbReference>
<dbReference type="SUPFAM" id="SSF54523">
    <property type="entry name" value="Pili subunits"/>
    <property type="match status" value="1"/>
</dbReference>
<sequence length="243" mass="26876">MRGFSRNQGFTLIELIIVIVILGILAVGVTQFIRFAMQIYSEGNQRSGLVAQSRFVILRLEKELRNSVPNSIAVDGTNGCLSFYPIKSSGSYLGEIDQAPLPVVDFDGSAVENVDKIVIFPTSVNDIENNALTIIDIDDQGNNDNIYDWQLSAQPQRSSPGKRFYVIGSQVELCAEVVDGRASLVRKQNAATNLLAVGVSDWQPRYEPGTLERNALVTLDLTFRSERGEQLRLTHEVHIPNVP</sequence>
<dbReference type="Proteomes" id="UP000033664">
    <property type="component" value="Unassembled WGS sequence"/>
</dbReference>
<dbReference type="AlphaFoldDB" id="A0A0F4Q575"/>
<dbReference type="RefSeq" id="WP_045979149.1">
    <property type="nucleotide sequence ID" value="NZ_JXXY01000006.1"/>
</dbReference>
<keyword evidence="1" id="KW-1133">Transmembrane helix</keyword>
<keyword evidence="1" id="KW-0812">Transmembrane</keyword>
<name>A0A0F4Q575_9GAMM</name>
<dbReference type="PATRIC" id="fig|151081.8.peg.1530"/>
<protein>
    <recommendedName>
        <fullName evidence="4">MSHA biogenesis protein MshO</fullName>
    </recommendedName>
</protein>
<dbReference type="InterPro" id="IPR045584">
    <property type="entry name" value="Pilin-like"/>
</dbReference>
<reference evidence="2 3" key="1">
    <citation type="journal article" date="2015" name="BMC Genomics">
        <title>Genome mining reveals unlocked bioactive potential of marine Gram-negative bacteria.</title>
        <authorList>
            <person name="Machado H."/>
            <person name="Sonnenschein E.C."/>
            <person name="Melchiorsen J."/>
            <person name="Gram L."/>
        </authorList>
    </citation>
    <scope>NUCLEOTIDE SEQUENCE [LARGE SCALE GENOMIC DNA]</scope>
    <source>
        <strain evidence="2 3">S3137</strain>
    </source>
</reference>
<dbReference type="NCBIfam" id="TIGR02532">
    <property type="entry name" value="IV_pilin_GFxxxE"/>
    <property type="match status" value="1"/>
</dbReference>
<dbReference type="EMBL" id="JXXZ01000002">
    <property type="protein sequence ID" value="KJZ01702.1"/>
    <property type="molecule type" value="Genomic_DNA"/>
</dbReference>
<comment type="caution">
    <text evidence="2">The sequence shown here is derived from an EMBL/GenBank/DDBJ whole genome shotgun (WGS) entry which is preliminary data.</text>
</comment>
<dbReference type="Pfam" id="PF07963">
    <property type="entry name" value="N_methyl"/>
    <property type="match status" value="1"/>
</dbReference>